<dbReference type="EC" id="3.2.1.4" evidence="7"/>
<name>A0A5C6A130_9BACT</name>
<dbReference type="Gene3D" id="1.50.10.10">
    <property type="match status" value="1"/>
</dbReference>
<keyword evidence="5 6" id="KW-0624">Polysaccharide degradation</keyword>
<protein>
    <recommendedName>
        <fullName evidence="7">Endoglucanase</fullName>
        <ecNumber evidence="7">3.2.1.4</ecNumber>
    </recommendedName>
</protein>
<evidence type="ECO:0000256" key="4">
    <source>
        <dbReference type="ARBA" id="ARBA00023295"/>
    </source>
</evidence>
<evidence type="ECO:0000313" key="11">
    <source>
        <dbReference type="EMBL" id="TWT92908.1"/>
    </source>
</evidence>
<comment type="catalytic activity">
    <reaction evidence="7">
        <text>Endohydrolysis of (1-&gt;4)-beta-D-glucosidic linkages in cellulose, lichenin and cereal beta-D-glucans.</text>
        <dbReference type="EC" id="3.2.1.4"/>
    </reaction>
</comment>
<evidence type="ECO:0000256" key="6">
    <source>
        <dbReference type="PROSITE-ProRule" id="PRU10060"/>
    </source>
</evidence>
<organism evidence="11 12">
    <name type="scientific">Botrimarina colliarenosi</name>
    <dbReference type="NCBI Taxonomy" id="2528001"/>
    <lineage>
        <taxon>Bacteria</taxon>
        <taxon>Pseudomonadati</taxon>
        <taxon>Planctomycetota</taxon>
        <taxon>Planctomycetia</taxon>
        <taxon>Pirellulales</taxon>
        <taxon>Lacipirellulaceae</taxon>
        <taxon>Botrimarina</taxon>
    </lineage>
</organism>
<dbReference type="InterPro" id="IPR033126">
    <property type="entry name" value="Glyco_hydro_9_Asp/Glu_AS"/>
</dbReference>
<dbReference type="InterPro" id="IPR001701">
    <property type="entry name" value="Glyco_hydro_9"/>
</dbReference>
<evidence type="ECO:0000256" key="1">
    <source>
        <dbReference type="ARBA" id="ARBA00007072"/>
    </source>
</evidence>
<feature type="region of interest" description="Disordered" evidence="8">
    <location>
        <begin position="490"/>
        <end position="528"/>
    </location>
</feature>
<dbReference type="PANTHER" id="PTHR22298">
    <property type="entry name" value="ENDO-1,4-BETA-GLUCANASE"/>
    <property type="match status" value="1"/>
</dbReference>
<dbReference type="Pfam" id="PF00759">
    <property type="entry name" value="Glyco_hydro_9"/>
    <property type="match status" value="1"/>
</dbReference>
<dbReference type="AlphaFoldDB" id="A0A5C6A130"/>
<dbReference type="PROSITE" id="PS00698">
    <property type="entry name" value="GH9_3"/>
    <property type="match status" value="1"/>
</dbReference>
<accession>A0A5C6A130</accession>
<comment type="caution">
    <text evidence="11">The sequence shown here is derived from an EMBL/GenBank/DDBJ whole genome shotgun (WGS) entry which is preliminary data.</text>
</comment>
<dbReference type="InterPro" id="IPR014756">
    <property type="entry name" value="Ig_E-set"/>
</dbReference>
<dbReference type="SUPFAM" id="SSF48208">
    <property type="entry name" value="Six-hairpin glycosidases"/>
    <property type="match status" value="1"/>
</dbReference>
<evidence type="ECO:0000259" key="9">
    <source>
        <dbReference type="Pfam" id="PF00759"/>
    </source>
</evidence>
<feature type="active site" evidence="6">
    <location>
        <position position="531"/>
    </location>
</feature>
<dbReference type="Pfam" id="PF02927">
    <property type="entry name" value="CelD_N"/>
    <property type="match status" value="1"/>
</dbReference>
<dbReference type="CDD" id="cd02850">
    <property type="entry name" value="E_set_Cellulase_N"/>
    <property type="match status" value="1"/>
</dbReference>
<evidence type="ECO:0000256" key="2">
    <source>
        <dbReference type="ARBA" id="ARBA00022801"/>
    </source>
</evidence>
<dbReference type="RefSeq" id="WP_146446720.1">
    <property type="nucleotide sequence ID" value="NZ_SJPR01000009.1"/>
</dbReference>
<dbReference type="InterPro" id="IPR012341">
    <property type="entry name" value="6hp_glycosidase-like_sf"/>
</dbReference>
<dbReference type="GO" id="GO:0030245">
    <property type="term" value="P:cellulose catabolic process"/>
    <property type="evidence" value="ECO:0007669"/>
    <property type="project" value="UniProtKB-KW"/>
</dbReference>
<feature type="domain" description="Glycoside hydrolase family 9" evidence="9">
    <location>
        <begin position="123"/>
        <end position="553"/>
    </location>
</feature>
<dbReference type="Proteomes" id="UP000317421">
    <property type="component" value="Unassembled WGS sequence"/>
</dbReference>
<dbReference type="Gene3D" id="2.60.40.10">
    <property type="entry name" value="Immunoglobulins"/>
    <property type="match status" value="1"/>
</dbReference>
<comment type="similarity">
    <text evidence="1 6 7">Belongs to the glycosyl hydrolase 9 (cellulase E) family.</text>
</comment>
<evidence type="ECO:0000256" key="7">
    <source>
        <dbReference type="RuleBase" id="RU361166"/>
    </source>
</evidence>
<keyword evidence="7" id="KW-0136">Cellulose degradation</keyword>
<dbReference type="InterPro" id="IPR008928">
    <property type="entry name" value="6-hairpin_glycosidase_sf"/>
</dbReference>
<keyword evidence="4 6" id="KW-0326">Glycosidase</keyword>
<proteinExistence type="inferred from homology"/>
<reference evidence="11 12" key="1">
    <citation type="submission" date="2019-02" db="EMBL/GenBank/DDBJ databases">
        <title>Deep-cultivation of Planctomycetes and their phenomic and genomic characterization uncovers novel biology.</title>
        <authorList>
            <person name="Wiegand S."/>
            <person name="Jogler M."/>
            <person name="Boedeker C."/>
            <person name="Pinto D."/>
            <person name="Vollmers J."/>
            <person name="Rivas-Marin E."/>
            <person name="Kohn T."/>
            <person name="Peeters S.H."/>
            <person name="Heuer A."/>
            <person name="Rast P."/>
            <person name="Oberbeckmann S."/>
            <person name="Bunk B."/>
            <person name="Jeske O."/>
            <person name="Meyerdierks A."/>
            <person name="Storesund J.E."/>
            <person name="Kallscheuer N."/>
            <person name="Luecker S."/>
            <person name="Lage O.M."/>
            <person name="Pohl T."/>
            <person name="Merkel B.J."/>
            <person name="Hornburger P."/>
            <person name="Mueller R.-W."/>
            <person name="Bruemmer F."/>
            <person name="Labrenz M."/>
            <person name="Spormann A.M."/>
            <person name="Op Den Camp H."/>
            <person name="Overmann J."/>
            <person name="Amann R."/>
            <person name="Jetten M.S.M."/>
            <person name="Mascher T."/>
            <person name="Medema M.H."/>
            <person name="Devos D.P."/>
            <person name="Kaster A.-K."/>
            <person name="Ovreas L."/>
            <person name="Rohde M."/>
            <person name="Galperin M.Y."/>
            <person name="Jogler C."/>
        </authorList>
    </citation>
    <scope>NUCLEOTIDE SEQUENCE [LARGE SCALE GENOMIC DNA]</scope>
    <source>
        <strain evidence="11 12">Pla108</strain>
    </source>
</reference>
<feature type="domain" description="Cellulase Ig-like" evidence="10">
    <location>
        <begin position="39"/>
        <end position="109"/>
    </location>
</feature>
<dbReference type="InterPro" id="IPR013783">
    <property type="entry name" value="Ig-like_fold"/>
</dbReference>
<feature type="active site" evidence="6">
    <location>
        <position position="540"/>
    </location>
</feature>
<dbReference type="OrthoDB" id="9758662at2"/>
<dbReference type="SUPFAM" id="SSF81296">
    <property type="entry name" value="E set domains"/>
    <property type="match status" value="1"/>
</dbReference>
<dbReference type="InterPro" id="IPR004197">
    <property type="entry name" value="Cellulase_Ig-like"/>
</dbReference>
<evidence type="ECO:0000256" key="5">
    <source>
        <dbReference type="ARBA" id="ARBA00023326"/>
    </source>
</evidence>
<evidence type="ECO:0000259" key="10">
    <source>
        <dbReference type="Pfam" id="PF02927"/>
    </source>
</evidence>
<gene>
    <name evidence="11" type="primary">celD</name>
    <name evidence="11" type="ORF">Pla108_40480</name>
</gene>
<dbReference type="EMBL" id="SJPR01000009">
    <property type="protein sequence ID" value="TWT92908.1"/>
    <property type="molecule type" value="Genomic_DNA"/>
</dbReference>
<evidence type="ECO:0000313" key="12">
    <source>
        <dbReference type="Proteomes" id="UP000317421"/>
    </source>
</evidence>
<dbReference type="GO" id="GO:0008810">
    <property type="term" value="F:cellulase activity"/>
    <property type="evidence" value="ECO:0007669"/>
    <property type="project" value="UniProtKB-EC"/>
</dbReference>
<keyword evidence="12" id="KW-1185">Reference proteome</keyword>
<keyword evidence="3 6" id="KW-0119">Carbohydrate metabolism</keyword>
<evidence type="ECO:0000256" key="8">
    <source>
        <dbReference type="SAM" id="MobiDB-lite"/>
    </source>
</evidence>
<evidence type="ECO:0000256" key="3">
    <source>
        <dbReference type="ARBA" id="ARBA00023277"/>
    </source>
</evidence>
<keyword evidence="2 6" id="KW-0378">Hydrolase</keyword>
<sequence>MPNFALTAVPLRAKASALAYVVLIGATAGVSLAETVWSIDTVGYPPRAAKVATLAIASANPGDLFRVAEYDSQAVVFEGQLKASPAGDALVADFSAVSTPGRYALVAGDALRSPPFAIDSGVYSEAFRLTLQAMKLWRCGCAVSATHAGETFAHEACHLHDAYHVVDGALVRRDGAGGWHDAGDYNKYVVNAGVSVGCLLKAWRDFAPAITAATDTALLDELRWELDWLLKLQNDDGSVAHKVSTRDFGPFILPEEERERRYFSDWGTAATASFVAMTAAASRTFELSDAAYAQRLRNASLKSYAKLLRHPEDRTPDLELFSTGTYQSADRDDRLWAFAEVWETTGEDDDLRRLEEAISRHADGSQRRRRRDTHSEGAFETTFDWGNVANLGLMTYLESSRSGRSPALVERLRTGLRRTADRLVETAAEHPYGRPAGERYGWGCNGVVARQVLLLEAANLVEPRQAYSATGLDAVHHLFGRNLFGRSQVTGLGHHPPRHPHDRRSGADRVASPWPGYLVGGPNRGPTDWRDDQDDFRTNEIAINWNAALVYALAAQLPDTNDSVR</sequence>